<dbReference type="AlphaFoldDB" id="A0A251TCI5"/>
<dbReference type="EMBL" id="MNCJ02000326">
    <property type="protein sequence ID" value="KAF5783553.1"/>
    <property type="molecule type" value="Genomic_DNA"/>
</dbReference>
<name>A0A251TCI5_HELAN</name>
<proteinExistence type="predicted"/>
<reference evidence="2" key="2">
    <citation type="submission" date="2017-02" db="EMBL/GenBank/DDBJ databases">
        <title>Sunflower complete genome.</title>
        <authorList>
            <person name="Langlade N."/>
            <person name="Munos S."/>
        </authorList>
    </citation>
    <scope>NUCLEOTIDE SEQUENCE [LARGE SCALE GENOMIC DNA]</scope>
    <source>
        <tissue evidence="2">Leaves</tissue>
    </source>
</reference>
<sequence>MLIITTKDVLNHSRLRVFEHHKNPTFVPVLLDITHISAPSHHLLADNNPPENLQVNRTSPEHQTRWESRGFIGDTLASISSSRQRHM</sequence>
<dbReference type="Proteomes" id="UP000215914">
    <property type="component" value="Chromosome 11"/>
</dbReference>
<dbReference type="InParanoid" id="A0A251TCI5"/>
<protein>
    <submittedName>
        <fullName evidence="2">Uncharacterized protein</fullName>
    </submittedName>
</protein>
<evidence type="ECO:0000313" key="1">
    <source>
        <dbReference type="EMBL" id="KAF5783553.1"/>
    </source>
</evidence>
<gene>
    <name evidence="2" type="ORF">HannXRQ_Chr11g0346341</name>
    <name evidence="1" type="ORF">HanXRQr2_Chr11g0509251</name>
</gene>
<reference evidence="1 3" key="1">
    <citation type="journal article" date="2017" name="Nature">
        <title>The sunflower genome provides insights into oil metabolism, flowering and Asterid evolution.</title>
        <authorList>
            <person name="Badouin H."/>
            <person name="Gouzy J."/>
            <person name="Grassa C.J."/>
            <person name="Murat F."/>
            <person name="Staton S.E."/>
            <person name="Cottret L."/>
            <person name="Lelandais-Briere C."/>
            <person name="Owens G.L."/>
            <person name="Carrere S."/>
            <person name="Mayjonade B."/>
            <person name="Legrand L."/>
            <person name="Gill N."/>
            <person name="Kane N.C."/>
            <person name="Bowers J.E."/>
            <person name="Hubner S."/>
            <person name="Bellec A."/>
            <person name="Berard A."/>
            <person name="Berges H."/>
            <person name="Blanchet N."/>
            <person name="Boniface M.C."/>
            <person name="Brunel D."/>
            <person name="Catrice O."/>
            <person name="Chaidir N."/>
            <person name="Claudel C."/>
            <person name="Donnadieu C."/>
            <person name="Faraut T."/>
            <person name="Fievet G."/>
            <person name="Helmstetter N."/>
            <person name="King M."/>
            <person name="Knapp S.J."/>
            <person name="Lai Z."/>
            <person name="Le Paslier M.C."/>
            <person name="Lippi Y."/>
            <person name="Lorenzon L."/>
            <person name="Mandel J.R."/>
            <person name="Marage G."/>
            <person name="Marchand G."/>
            <person name="Marquand E."/>
            <person name="Bret-Mestries E."/>
            <person name="Morien E."/>
            <person name="Nambeesan S."/>
            <person name="Nguyen T."/>
            <person name="Pegot-Espagnet P."/>
            <person name="Pouilly N."/>
            <person name="Raftis F."/>
            <person name="Sallet E."/>
            <person name="Schiex T."/>
            <person name="Thomas J."/>
            <person name="Vandecasteele C."/>
            <person name="Vares D."/>
            <person name="Vear F."/>
            <person name="Vautrin S."/>
            <person name="Crespi M."/>
            <person name="Mangin B."/>
            <person name="Burke J.M."/>
            <person name="Salse J."/>
            <person name="Munos S."/>
            <person name="Vincourt P."/>
            <person name="Rieseberg L.H."/>
            <person name="Langlade N.B."/>
        </authorList>
    </citation>
    <scope>NUCLEOTIDE SEQUENCE [LARGE SCALE GENOMIC DNA]</scope>
    <source>
        <strain evidence="3">cv. SF193</strain>
        <tissue evidence="1">Leaves</tissue>
    </source>
</reference>
<dbReference type="EMBL" id="CM007900">
    <property type="protein sequence ID" value="OTG08855.1"/>
    <property type="molecule type" value="Genomic_DNA"/>
</dbReference>
<accession>A0A251TCI5</accession>
<reference evidence="1" key="3">
    <citation type="submission" date="2020-06" db="EMBL/GenBank/DDBJ databases">
        <title>Helianthus annuus Genome sequencing and assembly Release 2.</title>
        <authorList>
            <person name="Gouzy J."/>
            <person name="Langlade N."/>
            <person name="Munos S."/>
        </authorList>
    </citation>
    <scope>NUCLEOTIDE SEQUENCE</scope>
    <source>
        <tissue evidence="1">Leaves</tissue>
    </source>
</reference>
<organism evidence="2 3">
    <name type="scientific">Helianthus annuus</name>
    <name type="common">Common sunflower</name>
    <dbReference type="NCBI Taxonomy" id="4232"/>
    <lineage>
        <taxon>Eukaryota</taxon>
        <taxon>Viridiplantae</taxon>
        <taxon>Streptophyta</taxon>
        <taxon>Embryophyta</taxon>
        <taxon>Tracheophyta</taxon>
        <taxon>Spermatophyta</taxon>
        <taxon>Magnoliopsida</taxon>
        <taxon>eudicotyledons</taxon>
        <taxon>Gunneridae</taxon>
        <taxon>Pentapetalae</taxon>
        <taxon>asterids</taxon>
        <taxon>campanulids</taxon>
        <taxon>Asterales</taxon>
        <taxon>Asteraceae</taxon>
        <taxon>Asteroideae</taxon>
        <taxon>Heliantheae alliance</taxon>
        <taxon>Heliantheae</taxon>
        <taxon>Helianthus</taxon>
    </lineage>
</organism>
<dbReference type="Gramene" id="mRNA:HanXRQr2_Chr11g0509251">
    <property type="protein sequence ID" value="CDS:HanXRQr2_Chr11g0509251.1"/>
    <property type="gene ID" value="HanXRQr2_Chr11g0509251"/>
</dbReference>
<evidence type="ECO:0000313" key="2">
    <source>
        <dbReference type="EMBL" id="OTG08855.1"/>
    </source>
</evidence>
<keyword evidence="3" id="KW-1185">Reference proteome</keyword>
<evidence type="ECO:0000313" key="3">
    <source>
        <dbReference type="Proteomes" id="UP000215914"/>
    </source>
</evidence>